<proteinExistence type="predicted"/>
<accession>A0AAV6I5L4</accession>
<gene>
    <name evidence="1" type="ORF">RHGRI_034285</name>
</gene>
<dbReference type="EMBL" id="JACTNZ010000012">
    <property type="protein sequence ID" value="KAG5522019.1"/>
    <property type="molecule type" value="Genomic_DNA"/>
</dbReference>
<reference evidence="1" key="1">
    <citation type="submission" date="2020-08" db="EMBL/GenBank/DDBJ databases">
        <title>Plant Genome Project.</title>
        <authorList>
            <person name="Zhang R.-G."/>
        </authorList>
    </citation>
    <scope>NUCLEOTIDE SEQUENCE</scope>
    <source>
        <strain evidence="1">WSP0</strain>
        <tissue evidence="1">Leaf</tissue>
    </source>
</reference>
<dbReference type="AlphaFoldDB" id="A0AAV6I5L4"/>
<comment type="caution">
    <text evidence="1">The sequence shown here is derived from an EMBL/GenBank/DDBJ whole genome shotgun (WGS) entry which is preliminary data.</text>
</comment>
<evidence type="ECO:0000313" key="1">
    <source>
        <dbReference type="EMBL" id="KAG5522019.1"/>
    </source>
</evidence>
<dbReference type="Proteomes" id="UP000823749">
    <property type="component" value="Chromosome 12"/>
</dbReference>
<evidence type="ECO:0000313" key="2">
    <source>
        <dbReference type="Proteomes" id="UP000823749"/>
    </source>
</evidence>
<keyword evidence="2" id="KW-1185">Reference proteome</keyword>
<name>A0AAV6I5L4_9ERIC</name>
<organism evidence="1 2">
    <name type="scientific">Rhododendron griersonianum</name>
    <dbReference type="NCBI Taxonomy" id="479676"/>
    <lineage>
        <taxon>Eukaryota</taxon>
        <taxon>Viridiplantae</taxon>
        <taxon>Streptophyta</taxon>
        <taxon>Embryophyta</taxon>
        <taxon>Tracheophyta</taxon>
        <taxon>Spermatophyta</taxon>
        <taxon>Magnoliopsida</taxon>
        <taxon>eudicotyledons</taxon>
        <taxon>Gunneridae</taxon>
        <taxon>Pentapetalae</taxon>
        <taxon>asterids</taxon>
        <taxon>Ericales</taxon>
        <taxon>Ericaceae</taxon>
        <taxon>Ericoideae</taxon>
        <taxon>Rhodoreae</taxon>
        <taxon>Rhododendron</taxon>
    </lineage>
</organism>
<protein>
    <submittedName>
        <fullName evidence="1">Uncharacterized protein</fullName>
    </submittedName>
</protein>
<sequence length="122" mass="13669">MRGKKEGVVLGVEISRFLIWLYLQSKGGGLVRGGNCLLHCILKANKYFPVGSFLSAKSGSNPSWTWRSILEGRKVLETGLRWRIGSGSKVIIDEHPWLPKSEPVVPHSVREDIKGRRVSFLI</sequence>